<name>A0AAC8TAQ3_9BACT</name>
<sequence>MSGVMGVLTALVMTALPAGEEEGRMYVGVAVPLAPDGFALEAEQERDDGFSVTLGLRVAFNLGKWIPVFEDADPDSLRLGLEPGARFYLKGPVLEGLWVGPRLEVVHAWVDTGVGTRPESRTRTVWQVGGAVLSGYSFRFGEGFTVQASLGLGALYRPPIPGFSLWTVTVAPRAQVSLGWSL</sequence>
<dbReference type="EMBL" id="QUMU01000006">
    <property type="protein sequence ID" value="REG30775.1"/>
    <property type="molecule type" value="Genomic_DNA"/>
</dbReference>
<organism evidence="1 3">
    <name type="scientific">Archangium gephyra</name>
    <dbReference type="NCBI Taxonomy" id="48"/>
    <lineage>
        <taxon>Bacteria</taxon>
        <taxon>Pseudomonadati</taxon>
        <taxon>Myxococcota</taxon>
        <taxon>Myxococcia</taxon>
        <taxon>Myxococcales</taxon>
        <taxon>Cystobacterineae</taxon>
        <taxon>Archangiaceae</taxon>
        <taxon>Archangium</taxon>
    </lineage>
</organism>
<evidence type="ECO:0000313" key="2">
    <source>
        <dbReference type="EMBL" id="REG30775.1"/>
    </source>
</evidence>
<reference evidence="2 4" key="2">
    <citation type="submission" date="2018-08" db="EMBL/GenBank/DDBJ databases">
        <title>Genomic Encyclopedia of Archaeal and Bacterial Type Strains, Phase II (KMG-II): from individual species to whole genera.</title>
        <authorList>
            <person name="Goeker M."/>
        </authorList>
    </citation>
    <scope>NUCLEOTIDE SEQUENCE [LARGE SCALE GENOMIC DNA]</scope>
    <source>
        <strain evidence="2 4">DSM 2261</strain>
    </source>
</reference>
<dbReference type="Proteomes" id="UP000035579">
    <property type="component" value="Chromosome"/>
</dbReference>
<dbReference type="EMBL" id="CP011509">
    <property type="protein sequence ID" value="AKI98857.1"/>
    <property type="molecule type" value="Genomic_DNA"/>
</dbReference>
<keyword evidence="4" id="KW-1185">Reference proteome</keyword>
<evidence type="ECO:0000313" key="3">
    <source>
        <dbReference type="Proteomes" id="UP000035579"/>
    </source>
</evidence>
<dbReference type="AlphaFoldDB" id="A0AAC8TAQ3"/>
<protein>
    <submittedName>
        <fullName evidence="2">Uncharacterized protein DUF3575</fullName>
    </submittedName>
</protein>
<dbReference type="KEGG" id="age:AA314_00484"/>
<evidence type="ECO:0000313" key="4">
    <source>
        <dbReference type="Proteomes" id="UP000256345"/>
    </source>
</evidence>
<gene>
    <name evidence="1" type="ORF">AA314_00484</name>
    <name evidence="2" type="ORF">ATI61_106245</name>
</gene>
<evidence type="ECO:0000313" key="1">
    <source>
        <dbReference type="EMBL" id="AKI98857.1"/>
    </source>
</evidence>
<dbReference type="RefSeq" id="WP_047854110.1">
    <property type="nucleotide sequence ID" value="NZ_CP011509.1"/>
</dbReference>
<accession>A0AAC8TAQ3</accession>
<proteinExistence type="predicted"/>
<dbReference type="Proteomes" id="UP000256345">
    <property type="component" value="Unassembled WGS sequence"/>
</dbReference>
<reference evidence="1 3" key="1">
    <citation type="submission" date="2015-05" db="EMBL/GenBank/DDBJ databases">
        <title>Genome assembly of Archangium gephyra DSM 2261.</title>
        <authorList>
            <person name="Sharma G."/>
            <person name="Subramanian S."/>
        </authorList>
    </citation>
    <scope>NUCLEOTIDE SEQUENCE [LARGE SCALE GENOMIC DNA]</scope>
    <source>
        <strain evidence="1 3">DSM 2261</strain>
    </source>
</reference>